<dbReference type="Pfam" id="PF00595">
    <property type="entry name" value="PDZ"/>
    <property type="match status" value="2"/>
</dbReference>
<dbReference type="SUPFAM" id="SSF50156">
    <property type="entry name" value="PDZ domain-like"/>
    <property type="match status" value="2"/>
</dbReference>
<feature type="domain" description="PDZ" evidence="2">
    <location>
        <begin position="707"/>
        <end position="801"/>
    </location>
</feature>
<evidence type="ECO:0000256" key="1">
    <source>
        <dbReference type="SAM" id="MobiDB-lite"/>
    </source>
</evidence>
<organism evidence="3 4">
    <name type="scientific">Polyplax serrata</name>
    <name type="common">Common mouse louse</name>
    <dbReference type="NCBI Taxonomy" id="468196"/>
    <lineage>
        <taxon>Eukaryota</taxon>
        <taxon>Metazoa</taxon>
        <taxon>Ecdysozoa</taxon>
        <taxon>Arthropoda</taxon>
        <taxon>Hexapoda</taxon>
        <taxon>Insecta</taxon>
        <taxon>Pterygota</taxon>
        <taxon>Neoptera</taxon>
        <taxon>Paraneoptera</taxon>
        <taxon>Psocodea</taxon>
        <taxon>Troctomorpha</taxon>
        <taxon>Phthiraptera</taxon>
        <taxon>Anoplura</taxon>
        <taxon>Polyplacidae</taxon>
        <taxon>Polyplax</taxon>
    </lineage>
</organism>
<dbReference type="Gene3D" id="2.30.42.10">
    <property type="match status" value="2"/>
</dbReference>
<dbReference type="Proteomes" id="UP001372834">
    <property type="component" value="Unassembled WGS sequence"/>
</dbReference>
<gene>
    <name evidence="3" type="ORF">RUM43_004174</name>
</gene>
<evidence type="ECO:0000313" key="4">
    <source>
        <dbReference type="Proteomes" id="UP001372834"/>
    </source>
</evidence>
<feature type="compositionally biased region" description="Basic and acidic residues" evidence="1">
    <location>
        <begin position="408"/>
        <end position="425"/>
    </location>
</feature>
<dbReference type="PANTHER" id="PTHR19964">
    <property type="entry name" value="MULTIPLE PDZ DOMAIN PROTEIN"/>
    <property type="match status" value="1"/>
</dbReference>
<proteinExistence type="predicted"/>
<accession>A0AAN8XPF4</accession>
<feature type="region of interest" description="Disordered" evidence="1">
    <location>
        <begin position="221"/>
        <end position="296"/>
    </location>
</feature>
<dbReference type="PANTHER" id="PTHR19964:SF93">
    <property type="entry name" value="INACTIVATION-NO-AFTER-POTENTIAL D PROTEIN"/>
    <property type="match status" value="1"/>
</dbReference>
<feature type="region of interest" description="Disordered" evidence="1">
    <location>
        <begin position="881"/>
        <end position="1006"/>
    </location>
</feature>
<feature type="region of interest" description="Disordered" evidence="1">
    <location>
        <begin position="408"/>
        <end position="459"/>
    </location>
</feature>
<dbReference type="InterPro" id="IPR036034">
    <property type="entry name" value="PDZ_sf"/>
</dbReference>
<dbReference type="CDD" id="cd06670">
    <property type="entry name" value="PDZ6_MUPP1-like"/>
    <property type="match status" value="1"/>
</dbReference>
<reference evidence="3 4" key="1">
    <citation type="submission" date="2023-10" db="EMBL/GenBank/DDBJ databases">
        <title>Genomes of two closely related lineages of the louse Polyplax serrata with different host specificities.</title>
        <authorList>
            <person name="Martinu J."/>
            <person name="Tarabai H."/>
            <person name="Stefka J."/>
            <person name="Hypsa V."/>
        </authorList>
    </citation>
    <scope>NUCLEOTIDE SEQUENCE [LARGE SCALE GENOMIC DNA]</scope>
    <source>
        <strain evidence="3">HR10_N</strain>
    </source>
</reference>
<dbReference type="SMART" id="SM00228">
    <property type="entry name" value="PDZ"/>
    <property type="match status" value="2"/>
</dbReference>
<protein>
    <recommendedName>
        <fullName evidence="2">PDZ domain-containing protein</fullName>
    </recommendedName>
</protein>
<feature type="compositionally biased region" description="Acidic residues" evidence="1">
    <location>
        <begin position="882"/>
        <end position="963"/>
    </location>
</feature>
<comment type="caution">
    <text evidence="3">The sequence shown here is derived from an EMBL/GenBank/DDBJ whole genome shotgun (WGS) entry which is preliminary data.</text>
</comment>
<dbReference type="PROSITE" id="PS50106">
    <property type="entry name" value="PDZ"/>
    <property type="match status" value="2"/>
</dbReference>
<name>A0AAN8XPF4_POLSC</name>
<sequence length="1042" mass="114433">MKEFIPQEWNGDILSLSQDFVYSTVEKARKKIKKVSERVGESVDDLDETALEGDLAEKQSITGELEKSCDDDLSADLLQLMVPVAIEKPGDKRTSSLGDATDDDLDEEEFQTAWAADVVHLPPSLEVEIRVHKGTEPLGISVDSVDQGVNGMLVVLVVPGGAVARDGHIHPGDYLISVNHETLRKVTNSQARAILRRAQLLSTDISVTYIPEEAAVAYRKSIRQDSHSSVESSPVAAIRRTSPRSPYVPSDSSLESSDEREKEIHSSLVTQESQSKHDVQRENVPPTQGVSEDETVRTSLATDGLAFKSKTFGLSQAYSLKKDSLPVTELPSDRLTREFSISNIRKLSQTKSADGELKQGPLSICVVDGLYSVHSPKGNKVLVGIELSRKDKFQSDLQKLREKTVALDGAPNKKVEESEVIKSTKDVTNGSQEVKSSKKLTSSQKTPVRGKSLDIKTQSEVSRTKVEKAAVDEALTRGTEKSEDVRKSSVVDVTAKTTEKFTKDVADIVRKERKPEVLISQVSLDGRCLARNVNSNEISDTVRKSNGSKKGNEKEVILVVSSDDSQELKSKRKVIQTRVPSFECTCEKALDDTSPDQMCSCISPSGHLETVLDIYSDNSKRSCYHSAEVADVGSNQTSQELTVYQELANTESIFSSGDEFRSGTTSPFYSPKGDSPEPTTSTKNSSKMDKEVSANILLAKHWGQEREVEVVREHNCSLGISIVGGKVDLYNAGPDSSSAILGIFIKNVLPNSPAGLTRELKTGDRILEVDSIDLRNASHERAVEVIRGAGDRVRFLVQSLIQWNVEGNSESVPLTSSSPPLASVELQLEKYEQSSSPVKVRDTVEVTLDDCEKKLLEEGRRSPQVALDSDSDILEIVLPLDVDMDDGENEVNLKDDDDDDADVEDDVVDPDGDADDDDEEEDENEDEDEDEDEDDDAAADDNNDSDSDEDEDDDIVKVDDEDVDVKTDDEKEEPDVDEIVQKSEAEDVDEKCETTGNTLADETSGKISDCATAQEGRRGDNLDEPDEFGYTLSKLKKTCYYK</sequence>
<dbReference type="AlphaFoldDB" id="A0AAN8XPF4"/>
<dbReference type="InterPro" id="IPR051342">
    <property type="entry name" value="PDZ_scaffold"/>
</dbReference>
<evidence type="ECO:0000259" key="2">
    <source>
        <dbReference type="PROSITE" id="PS50106"/>
    </source>
</evidence>
<evidence type="ECO:0000313" key="3">
    <source>
        <dbReference type="EMBL" id="KAK6642672.1"/>
    </source>
</evidence>
<dbReference type="EMBL" id="JAWJWE010000002">
    <property type="protein sequence ID" value="KAK6642672.1"/>
    <property type="molecule type" value="Genomic_DNA"/>
</dbReference>
<feature type="region of interest" description="Disordered" evidence="1">
    <location>
        <begin position="655"/>
        <end position="688"/>
    </location>
</feature>
<dbReference type="InterPro" id="IPR001478">
    <property type="entry name" value="PDZ"/>
</dbReference>
<feature type="domain" description="PDZ" evidence="2">
    <location>
        <begin position="128"/>
        <end position="198"/>
    </location>
</feature>
<dbReference type="CDD" id="cd06671">
    <property type="entry name" value="PDZ7_MUPP1-PD6_PATJ-like"/>
    <property type="match status" value="1"/>
</dbReference>